<organism evidence="2 3">
    <name type="scientific">Hydrogenispora ethanolica</name>
    <dbReference type="NCBI Taxonomy" id="1082276"/>
    <lineage>
        <taxon>Bacteria</taxon>
        <taxon>Bacillati</taxon>
        <taxon>Bacillota</taxon>
        <taxon>Hydrogenispora</taxon>
    </lineage>
</organism>
<dbReference type="RefSeq" id="WP_132016400.1">
    <property type="nucleotide sequence ID" value="NZ_SLUN01000036.1"/>
</dbReference>
<dbReference type="OrthoDB" id="7019976at2"/>
<feature type="domain" description="Spore protein YkvP/CgeB glycosyl transferase-like" evidence="1">
    <location>
        <begin position="182"/>
        <end position="293"/>
    </location>
</feature>
<comment type="caution">
    <text evidence="2">The sequence shown here is derived from an EMBL/GenBank/DDBJ whole genome shotgun (WGS) entry which is preliminary data.</text>
</comment>
<evidence type="ECO:0000313" key="3">
    <source>
        <dbReference type="Proteomes" id="UP000295008"/>
    </source>
</evidence>
<dbReference type="AlphaFoldDB" id="A0A4R1R4T8"/>
<dbReference type="EMBL" id="SLUN01000036">
    <property type="protein sequence ID" value="TCL60282.1"/>
    <property type="molecule type" value="Genomic_DNA"/>
</dbReference>
<dbReference type="GO" id="GO:0016740">
    <property type="term" value="F:transferase activity"/>
    <property type="evidence" value="ECO:0007669"/>
    <property type="project" value="UniProtKB-KW"/>
</dbReference>
<reference evidence="2 3" key="1">
    <citation type="submission" date="2019-03" db="EMBL/GenBank/DDBJ databases">
        <title>Genomic Encyclopedia of Type Strains, Phase IV (KMG-IV): sequencing the most valuable type-strain genomes for metagenomic binning, comparative biology and taxonomic classification.</title>
        <authorList>
            <person name="Goeker M."/>
        </authorList>
    </citation>
    <scope>NUCLEOTIDE SEQUENCE [LARGE SCALE GENOMIC DNA]</scope>
    <source>
        <strain evidence="2 3">LX-B</strain>
    </source>
</reference>
<name>A0A4R1R4T8_HYDET</name>
<gene>
    <name evidence="2" type="ORF">EDC14_103635</name>
</gene>
<keyword evidence="2" id="KW-0808">Transferase</keyword>
<dbReference type="SUPFAM" id="SSF53756">
    <property type="entry name" value="UDP-Glycosyltransferase/glycogen phosphorylase"/>
    <property type="match status" value="1"/>
</dbReference>
<protein>
    <submittedName>
        <fullName evidence="2">Glycosyl transferase family 1</fullName>
    </submittedName>
</protein>
<dbReference type="Proteomes" id="UP000295008">
    <property type="component" value="Unassembled WGS sequence"/>
</dbReference>
<evidence type="ECO:0000313" key="2">
    <source>
        <dbReference type="EMBL" id="TCL60282.1"/>
    </source>
</evidence>
<accession>A0A4R1R4T8</accession>
<dbReference type="Pfam" id="PF13524">
    <property type="entry name" value="Glyco_trans_1_2"/>
    <property type="match status" value="1"/>
</dbReference>
<dbReference type="InterPro" id="IPR055259">
    <property type="entry name" value="YkvP/CgeB_Glyco_trans-like"/>
</dbReference>
<proteinExistence type="predicted"/>
<sequence>MINTPVVTEPNEKKFLLLGYGDNPATPGRFLADGLRAIHQWIKVFHSSIDLAKIDLTRCAGIIIIDCPSRPPVKVKNLNLAKKLPKIYWTYHGKHILNQNIQLIKMYQTDLVLMSSCLNLSKKIPAPVEFFPLAIPVNFFNGGPPLNSREYDISFVGNTKGMLYAQRKESLKLIRQYFSDHNLIFTQGVFLQDLAALYQKSKIVYNDSVNQTLTLRIFEGIGAKSLVVSDSLPEQEQLLIPDKHYVRYFNEADKLRKIRYYLHEIAEAQLIANNGFHWAMKHHTFAIRASQLLKILKLQL</sequence>
<keyword evidence="3" id="KW-1185">Reference proteome</keyword>
<evidence type="ECO:0000259" key="1">
    <source>
        <dbReference type="Pfam" id="PF13524"/>
    </source>
</evidence>